<protein>
    <submittedName>
        <fullName evidence="1">Uncharacterized protein</fullName>
    </submittedName>
</protein>
<proteinExistence type="predicted"/>
<dbReference type="EMBL" id="BSOW01000047">
    <property type="protein sequence ID" value="GLR91437.1"/>
    <property type="molecule type" value="Genomic_DNA"/>
</dbReference>
<keyword evidence="2" id="KW-1185">Reference proteome</keyword>
<reference evidence="2" key="1">
    <citation type="journal article" date="2019" name="Int. J. Syst. Evol. Microbiol.">
        <title>The Global Catalogue of Microorganisms (GCM) 10K type strain sequencing project: providing services to taxonomists for standard genome sequencing and annotation.</title>
        <authorList>
            <consortium name="The Broad Institute Genomics Platform"/>
            <consortium name="The Broad Institute Genome Sequencing Center for Infectious Disease"/>
            <person name="Wu L."/>
            <person name="Ma J."/>
        </authorList>
    </citation>
    <scope>NUCLEOTIDE SEQUENCE [LARGE SCALE GENOMIC DNA]</scope>
    <source>
        <strain evidence="2">NBRC 102520</strain>
    </source>
</reference>
<sequence>MTAWYAPDIGHKVPEPKFEDLNRVDVGAYVLKGGRDVSTSLPSDATVEIKKVGVSIARKACGKQFDTIAINVPAAYQKLSQTWPVPGDTLERTVERKETAVVYPAVYQPINFAVGTQLALLGTPSSSRASVMEGRTGRVTAR</sequence>
<evidence type="ECO:0000313" key="2">
    <source>
        <dbReference type="Proteomes" id="UP001156905"/>
    </source>
</evidence>
<dbReference type="RefSeq" id="WP_284274757.1">
    <property type="nucleotide sequence ID" value="NZ_BSOW01000047.1"/>
</dbReference>
<dbReference type="Proteomes" id="UP001156905">
    <property type="component" value="Unassembled WGS sequence"/>
</dbReference>
<comment type="caution">
    <text evidence="1">The sequence shown here is derived from an EMBL/GenBank/DDBJ whole genome shotgun (WGS) entry which is preliminary data.</text>
</comment>
<accession>A0ABQ6BAN0</accession>
<evidence type="ECO:0000313" key="1">
    <source>
        <dbReference type="EMBL" id="GLR91437.1"/>
    </source>
</evidence>
<name>A0ABQ6BAN0_9BRAD</name>
<gene>
    <name evidence="1" type="ORF">GCM10007857_81540</name>
</gene>
<organism evidence="1 2">
    <name type="scientific">Bradyrhizobium iriomotense</name>
    <dbReference type="NCBI Taxonomy" id="441950"/>
    <lineage>
        <taxon>Bacteria</taxon>
        <taxon>Pseudomonadati</taxon>
        <taxon>Pseudomonadota</taxon>
        <taxon>Alphaproteobacteria</taxon>
        <taxon>Hyphomicrobiales</taxon>
        <taxon>Nitrobacteraceae</taxon>
        <taxon>Bradyrhizobium</taxon>
    </lineage>
</organism>